<evidence type="ECO:0000313" key="2">
    <source>
        <dbReference type="EMBL" id="GIH03885.1"/>
    </source>
</evidence>
<dbReference type="RefSeq" id="WP_203907792.1">
    <property type="nucleotide sequence ID" value="NZ_BONY01000010.1"/>
</dbReference>
<gene>
    <name evidence="2" type="ORF">Rhe02_19520</name>
</gene>
<feature type="transmembrane region" description="Helical" evidence="1">
    <location>
        <begin position="123"/>
        <end position="144"/>
    </location>
</feature>
<keyword evidence="1" id="KW-0812">Transmembrane</keyword>
<name>A0A8J3Q4W8_9ACTN</name>
<dbReference type="AlphaFoldDB" id="A0A8J3Q4W8"/>
<comment type="caution">
    <text evidence="2">The sequence shown here is derived from an EMBL/GenBank/DDBJ whole genome shotgun (WGS) entry which is preliminary data.</text>
</comment>
<keyword evidence="3" id="KW-1185">Reference proteome</keyword>
<organism evidence="2 3">
    <name type="scientific">Rhizocola hellebori</name>
    <dbReference type="NCBI Taxonomy" id="1392758"/>
    <lineage>
        <taxon>Bacteria</taxon>
        <taxon>Bacillati</taxon>
        <taxon>Actinomycetota</taxon>
        <taxon>Actinomycetes</taxon>
        <taxon>Micromonosporales</taxon>
        <taxon>Micromonosporaceae</taxon>
        <taxon>Rhizocola</taxon>
    </lineage>
</organism>
<sequence length="184" mass="19414">MTDRPEDQISTRASLLAIPLLIGAVVAVGLGVFARTHAAQHVSWHGPFPSMVSMKVWLTVAVLVFAAIQLVTALWMYGKLGIASPPWLGKVHRASGGLAFLTSLPVAAACLWVLGLHSTDTRVVLHGLLGCLFYGALVAKVLVLRGRRLPGWALPVVAGVLFTAVVGAALTSAVWWLSTHGIPT</sequence>
<feature type="transmembrane region" description="Helical" evidence="1">
    <location>
        <begin position="54"/>
        <end position="77"/>
    </location>
</feature>
<dbReference type="Pfam" id="PF20139">
    <property type="entry name" value="DUF6529"/>
    <property type="match status" value="1"/>
</dbReference>
<feature type="transmembrane region" description="Helical" evidence="1">
    <location>
        <begin position="12"/>
        <end position="34"/>
    </location>
</feature>
<reference evidence="2" key="1">
    <citation type="submission" date="2021-01" db="EMBL/GenBank/DDBJ databases">
        <title>Whole genome shotgun sequence of Rhizocola hellebori NBRC 109834.</title>
        <authorList>
            <person name="Komaki H."/>
            <person name="Tamura T."/>
        </authorList>
    </citation>
    <scope>NUCLEOTIDE SEQUENCE</scope>
    <source>
        <strain evidence="2">NBRC 109834</strain>
    </source>
</reference>
<keyword evidence="1" id="KW-0472">Membrane</keyword>
<protein>
    <submittedName>
        <fullName evidence="2">Uncharacterized protein</fullName>
    </submittedName>
</protein>
<keyword evidence="1" id="KW-1133">Transmembrane helix</keyword>
<feature type="transmembrane region" description="Helical" evidence="1">
    <location>
        <begin position="156"/>
        <end position="177"/>
    </location>
</feature>
<proteinExistence type="predicted"/>
<dbReference type="EMBL" id="BONY01000010">
    <property type="protein sequence ID" value="GIH03885.1"/>
    <property type="molecule type" value="Genomic_DNA"/>
</dbReference>
<evidence type="ECO:0000256" key="1">
    <source>
        <dbReference type="SAM" id="Phobius"/>
    </source>
</evidence>
<feature type="transmembrane region" description="Helical" evidence="1">
    <location>
        <begin position="98"/>
        <end position="117"/>
    </location>
</feature>
<dbReference type="InterPro" id="IPR045382">
    <property type="entry name" value="DUF6529"/>
</dbReference>
<accession>A0A8J3Q4W8</accession>
<dbReference type="Proteomes" id="UP000612899">
    <property type="component" value="Unassembled WGS sequence"/>
</dbReference>
<evidence type="ECO:0000313" key="3">
    <source>
        <dbReference type="Proteomes" id="UP000612899"/>
    </source>
</evidence>